<proteinExistence type="inferred from homology"/>
<keyword evidence="2 3" id="KW-0560">Oxidoreductase</keyword>
<keyword evidence="4" id="KW-1185">Reference proteome</keyword>
<reference evidence="3 4" key="1">
    <citation type="submission" date="2023-10" db="EMBL/GenBank/DDBJ databases">
        <title>Two novel species belonging to the OM43/NOR5 clade.</title>
        <authorList>
            <person name="Park M."/>
        </authorList>
    </citation>
    <scope>NUCLEOTIDE SEQUENCE [LARGE SCALE GENOMIC DNA]</scope>
    <source>
        <strain evidence="3 4">IMCC43200</strain>
    </source>
</reference>
<dbReference type="PANTHER" id="PTHR43477">
    <property type="entry name" value="DIHYDROANTICAPSIN 7-DEHYDROGENASE"/>
    <property type="match status" value="1"/>
</dbReference>
<evidence type="ECO:0000313" key="4">
    <source>
        <dbReference type="Proteomes" id="UP001626537"/>
    </source>
</evidence>
<dbReference type="RefSeq" id="WP_407348191.1">
    <property type="nucleotide sequence ID" value="NZ_CP136864.1"/>
</dbReference>
<protein>
    <submittedName>
        <fullName evidence="3">SDR family oxidoreductase</fullName>
        <ecNumber evidence="3">1.-.-.-</ecNumber>
    </submittedName>
</protein>
<dbReference type="EMBL" id="CP136864">
    <property type="protein sequence ID" value="WOJ93545.1"/>
    <property type="molecule type" value="Genomic_DNA"/>
</dbReference>
<dbReference type="GO" id="GO:0016491">
    <property type="term" value="F:oxidoreductase activity"/>
    <property type="evidence" value="ECO:0007669"/>
    <property type="project" value="UniProtKB-KW"/>
</dbReference>
<dbReference type="InterPro" id="IPR002347">
    <property type="entry name" value="SDR_fam"/>
</dbReference>
<dbReference type="SUPFAM" id="SSF51735">
    <property type="entry name" value="NAD(P)-binding Rossmann-fold domains"/>
    <property type="match status" value="1"/>
</dbReference>
<dbReference type="InterPro" id="IPR051122">
    <property type="entry name" value="SDR_DHRS6-like"/>
</dbReference>
<evidence type="ECO:0000256" key="1">
    <source>
        <dbReference type="ARBA" id="ARBA00006484"/>
    </source>
</evidence>
<dbReference type="Pfam" id="PF13561">
    <property type="entry name" value="adh_short_C2"/>
    <property type="match status" value="1"/>
</dbReference>
<sequence>MTIAIITGASVGIGEATARAFQDGGYEVVNLSRRLCDVPGVHNLPCDLADPDSIGDAIDALLSRVSGLSEISLIHNASQMRKDSADDCDDLSLRSVLETNVVAVNRLTRALLPGMGPGSSVLYVGSTLAEKAVPGTFSYVVSKHAQLGMMRATCQDLMGSGIHTAMICPGFTDTQMLRNHLGNDEALLQQIGSMNSFGRLIEPEEIAGVLYWAHRNPVINGSVLHANLGQRES</sequence>
<dbReference type="Proteomes" id="UP001626537">
    <property type="component" value="Chromosome"/>
</dbReference>
<evidence type="ECO:0000313" key="3">
    <source>
        <dbReference type="EMBL" id="WOJ93545.1"/>
    </source>
</evidence>
<gene>
    <name evidence="3" type="ORF">R0135_17460</name>
</gene>
<dbReference type="Gene3D" id="3.40.50.720">
    <property type="entry name" value="NAD(P)-binding Rossmann-like Domain"/>
    <property type="match status" value="1"/>
</dbReference>
<dbReference type="PANTHER" id="PTHR43477:SF1">
    <property type="entry name" value="DIHYDROANTICAPSIN 7-DEHYDROGENASE"/>
    <property type="match status" value="1"/>
</dbReference>
<dbReference type="CDD" id="cd05233">
    <property type="entry name" value="SDR_c"/>
    <property type="match status" value="1"/>
</dbReference>
<comment type="similarity">
    <text evidence="1">Belongs to the short-chain dehydrogenases/reductases (SDR) family.</text>
</comment>
<dbReference type="EC" id="1.-.-.-" evidence="3"/>
<organism evidence="3 4">
    <name type="scientific">Congregibacter variabilis</name>
    <dbReference type="NCBI Taxonomy" id="3081200"/>
    <lineage>
        <taxon>Bacteria</taxon>
        <taxon>Pseudomonadati</taxon>
        <taxon>Pseudomonadota</taxon>
        <taxon>Gammaproteobacteria</taxon>
        <taxon>Cellvibrionales</taxon>
        <taxon>Halieaceae</taxon>
        <taxon>Congregibacter</taxon>
    </lineage>
</organism>
<dbReference type="PRINTS" id="PR00081">
    <property type="entry name" value="GDHRDH"/>
</dbReference>
<accession>A0ABZ0I2Z3</accession>
<evidence type="ECO:0000256" key="2">
    <source>
        <dbReference type="ARBA" id="ARBA00023002"/>
    </source>
</evidence>
<dbReference type="InterPro" id="IPR036291">
    <property type="entry name" value="NAD(P)-bd_dom_sf"/>
</dbReference>
<name>A0ABZ0I2Z3_9GAMM</name>